<keyword evidence="3" id="KW-1185">Reference proteome</keyword>
<gene>
    <name evidence="2" type="primary">TPHA0A01380</name>
    <name evidence="2" type="ordered locus">TPHA_0A01380</name>
</gene>
<feature type="compositionally biased region" description="Basic and acidic residues" evidence="1">
    <location>
        <begin position="1"/>
        <end position="13"/>
    </location>
</feature>
<dbReference type="Proteomes" id="UP000005666">
    <property type="component" value="Chromosome 1"/>
</dbReference>
<dbReference type="PANTHER" id="PTHR28164">
    <property type="entry name" value="PROTEIN STB3"/>
    <property type="match status" value="1"/>
</dbReference>
<dbReference type="GO" id="GO:0000432">
    <property type="term" value="P:positive regulation of transcription from RNA polymerase II promoter by glucose"/>
    <property type="evidence" value="ECO:0007669"/>
    <property type="project" value="TreeGrafter"/>
</dbReference>
<dbReference type="OrthoDB" id="5391991at2759"/>
<dbReference type="GO" id="GO:0043565">
    <property type="term" value="F:sequence-specific DNA binding"/>
    <property type="evidence" value="ECO:0007669"/>
    <property type="project" value="TreeGrafter"/>
</dbReference>
<evidence type="ECO:0000256" key="1">
    <source>
        <dbReference type="SAM" id="MobiDB-lite"/>
    </source>
</evidence>
<accession>G8BMU3</accession>
<dbReference type="RefSeq" id="XP_003683655.1">
    <property type="nucleotide sequence ID" value="XM_003683607.1"/>
</dbReference>
<evidence type="ECO:0008006" key="4">
    <source>
        <dbReference type="Google" id="ProtNLM"/>
    </source>
</evidence>
<dbReference type="KEGG" id="tpf:TPHA_0A01380"/>
<dbReference type="HOGENOM" id="CLU_727968_0_0_1"/>
<evidence type="ECO:0000313" key="2">
    <source>
        <dbReference type="EMBL" id="CCE61221.1"/>
    </source>
</evidence>
<dbReference type="GeneID" id="11532778"/>
<dbReference type="InterPro" id="IPR018818">
    <property type="entry name" value="Stb3"/>
</dbReference>
<reference evidence="2 3" key="1">
    <citation type="journal article" date="2011" name="Proc. Natl. Acad. Sci. U.S.A.">
        <title>Evolutionary erosion of yeast sex chromosomes by mating-type switching accidents.</title>
        <authorList>
            <person name="Gordon J.L."/>
            <person name="Armisen D."/>
            <person name="Proux-Wera E."/>
            <person name="Oheigeartaigh S.S."/>
            <person name="Byrne K.P."/>
            <person name="Wolfe K.H."/>
        </authorList>
    </citation>
    <scope>NUCLEOTIDE SEQUENCE [LARGE SCALE GENOMIC DNA]</scope>
    <source>
        <strain evidence="3">ATCC 24235 / CBS 4417 / NBRC 1672 / NRRL Y-8282 / UCD 70-5</strain>
    </source>
</reference>
<dbReference type="GO" id="GO:0005634">
    <property type="term" value="C:nucleus"/>
    <property type="evidence" value="ECO:0007669"/>
    <property type="project" value="TreeGrafter"/>
</dbReference>
<organism evidence="2 3">
    <name type="scientific">Tetrapisispora phaffii (strain ATCC 24235 / CBS 4417 / NBRC 1672 / NRRL Y-8282 / UCD 70-5)</name>
    <name type="common">Yeast</name>
    <name type="synonym">Fabospora phaffii</name>
    <dbReference type="NCBI Taxonomy" id="1071381"/>
    <lineage>
        <taxon>Eukaryota</taxon>
        <taxon>Fungi</taxon>
        <taxon>Dikarya</taxon>
        <taxon>Ascomycota</taxon>
        <taxon>Saccharomycotina</taxon>
        <taxon>Saccharomycetes</taxon>
        <taxon>Saccharomycetales</taxon>
        <taxon>Saccharomycetaceae</taxon>
        <taxon>Tetrapisispora</taxon>
    </lineage>
</organism>
<evidence type="ECO:0000313" key="3">
    <source>
        <dbReference type="Proteomes" id="UP000005666"/>
    </source>
</evidence>
<proteinExistence type="predicted"/>
<sequence length="380" mass="43686">MEREPKDLDKNDPSDVASLKQGRKDGGTKPLSTTSPEAIAAGKLVTPTRLSELLLTKGPLAIRYITNTLSADIPSFKDLSLSKQRRLIMSVLEAGDETNNVVFEKIGWGQWTAKKVEDPAAFINIRNSTNINNSKIKETIIQEKENKLLKKKESSKNLIIQQSNDSIAPDEKIEFQNEDEKHSKDKLDPLRSTLYIDENAIISDDELEDDDQFTDHLYELEDEQKYFSKNSFGEDTQKLELSTTTYRRNDSNYTFSDKLRRKPSIVITDSSLIPKYNNNDFMDHEFFQHKNRKQRSRSHSISSAIRPSFYKISHISIGDLPNQSILKDYRENEFQNINHNNIISPKASMSQDVFKGGIQKKRITLSPRNHHLDQHLELMK</sequence>
<dbReference type="Pfam" id="PF10330">
    <property type="entry name" value="Stb3"/>
    <property type="match status" value="1"/>
</dbReference>
<dbReference type="eggNOG" id="ENOG502QW7S">
    <property type="taxonomic scope" value="Eukaryota"/>
</dbReference>
<dbReference type="EMBL" id="HE612856">
    <property type="protein sequence ID" value="CCE61221.1"/>
    <property type="molecule type" value="Genomic_DNA"/>
</dbReference>
<protein>
    <recommendedName>
        <fullName evidence="4">Protein STB3</fullName>
    </recommendedName>
</protein>
<dbReference type="PANTHER" id="PTHR28164:SF1">
    <property type="entry name" value="PROTEIN STB3"/>
    <property type="match status" value="1"/>
</dbReference>
<feature type="region of interest" description="Disordered" evidence="1">
    <location>
        <begin position="1"/>
        <end position="35"/>
    </location>
</feature>
<dbReference type="AlphaFoldDB" id="G8BMU3"/>
<name>G8BMU3_TETPH</name>